<organism evidence="2 3">
    <name type="scientific">Kuraishia capsulata CBS 1993</name>
    <dbReference type="NCBI Taxonomy" id="1382522"/>
    <lineage>
        <taxon>Eukaryota</taxon>
        <taxon>Fungi</taxon>
        <taxon>Dikarya</taxon>
        <taxon>Ascomycota</taxon>
        <taxon>Saccharomycotina</taxon>
        <taxon>Pichiomycetes</taxon>
        <taxon>Pichiales</taxon>
        <taxon>Pichiaceae</taxon>
        <taxon>Kuraishia</taxon>
    </lineage>
</organism>
<reference evidence="2" key="2">
    <citation type="submission" date="2014-02" db="EMBL/GenBank/DDBJ databases">
        <title>Complete DNA sequence of /Kuraishia capsulata/ illustrates novel genomic features among budding yeasts (/Saccharomycotina/).</title>
        <authorList>
            <person name="Morales L."/>
            <person name="Noel B."/>
            <person name="Porcel B."/>
            <person name="Marcet-Houben M."/>
            <person name="Hullo M-F."/>
            <person name="Sacerdot C."/>
            <person name="Tekaia F."/>
            <person name="Leh-Louis V."/>
            <person name="Despons L."/>
            <person name="Khanna V."/>
            <person name="Aury J-M."/>
            <person name="Barbe V."/>
            <person name="Couloux A."/>
            <person name="Labadie K."/>
            <person name="Pelletier E."/>
            <person name="Souciet J-L."/>
            <person name="Boekhout T."/>
            <person name="Gabaldon T."/>
            <person name="Wincker P."/>
            <person name="Dujon B."/>
        </authorList>
    </citation>
    <scope>NUCLEOTIDE SEQUENCE</scope>
    <source>
        <strain evidence="2">CBS 1993</strain>
    </source>
</reference>
<proteinExistence type="predicted"/>
<evidence type="ECO:0000313" key="2">
    <source>
        <dbReference type="EMBL" id="CDK24530.1"/>
    </source>
</evidence>
<evidence type="ECO:0000256" key="1">
    <source>
        <dbReference type="SAM" id="MobiDB-lite"/>
    </source>
</evidence>
<evidence type="ECO:0000313" key="3">
    <source>
        <dbReference type="Proteomes" id="UP000019384"/>
    </source>
</evidence>
<dbReference type="HOGENOM" id="CLU_019840_0_0_1"/>
<dbReference type="STRING" id="1382522.W6MRU1"/>
<sequence length="628" mass="71964">MFRILAQNSVKQGQRASSKALQHNHTTQPARLFNTSTSANALQEAAPEYYKKPYHGGNPGFNKPQRKYDSRRRVNRFQNNYIPAIPEDSPFKAELQAFEECIAHNASYDLASGALVGGSSEFWNAVYAVMPLYKSLVAKGGLDKYRSAQLVALLRNGLRVYRMEVSHFDKNFDFDSDTPIRNIHDFLMSSIREVTNDLLDGKFMLTSSGLCHLFKAYKDLGLIEEASYVWKTGKSTPHLSGLFAAETVLGAVFPFLIESGDFDFDELLQMYNEIRNSKKEDQHIHNELQVGMIRACLVKGYNDSAVAILRELSTSIYNDAQLRGQTPPTSSISYITVGHLSFIGFCKNLSTADMFFESAIKNEMPYPTPLQLNFVRKYLSNVWEVSKDYARVRAIWLRTWQNYEEKNVSNSSISSSLNAAFLSIFFEKYSAFSPEAFAELKKLIVDYNSVRPVDEPFLNILMSKSGQWGSLDVLNVIEEAFEHFNVRKTNVSMRCYLKNCGHVDVPNVMILRCWRELIAWNETHKYSFIAHADWTALRDATVNSPLVSKKVNGSQRADLYFKLWKLYSPYFNRLENFKTYVDKDVSLNPNYMRIFQNMKDVDTSDIPAPMLYSIKRNPAIERYIGYTY</sequence>
<dbReference type="RefSeq" id="XP_022456547.1">
    <property type="nucleotide sequence ID" value="XM_022605039.1"/>
</dbReference>
<keyword evidence="3" id="KW-1185">Reference proteome</keyword>
<dbReference type="OrthoDB" id="4081443at2759"/>
<name>W6MRU1_9ASCO</name>
<dbReference type="AlphaFoldDB" id="W6MRU1"/>
<dbReference type="EMBL" id="HG793125">
    <property type="protein sequence ID" value="CDK24530.1"/>
    <property type="molecule type" value="Genomic_DNA"/>
</dbReference>
<dbReference type="Proteomes" id="UP000019384">
    <property type="component" value="Unassembled WGS sequence"/>
</dbReference>
<accession>W6MRU1</accession>
<dbReference type="GeneID" id="34517935"/>
<gene>
    <name evidence="2" type="ORF">KUCA_T00000495001</name>
</gene>
<protein>
    <submittedName>
        <fullName evidence="2">Uncharacterized protein</fullName>
    </submittedName>
</protein>
<feature type="region of interest" description="Disordered" evidence="1">
    <location>
        <begin position="7"/>
        <end position="26"/>
    </location>
</feature>
<feature type="region of interest" description="Disordered" evidence="1">
    <location>
        <begin position="49"/>
        <end position="69"/>
    </location>
</feature>
<reference evidence="2" key="1">
    <citation type="submission" date="2013-12" db="EMBL/GenBank/DDBJ databases">
        <authorList>
            <person name="Genoscope - CEA"/>
        </authorList>
    </citation>
    <scope>NUCLEOTIDE SEQUENCE</scope>
    <source>
        <strain evidence="2">CBS 1993</strain>
    </source>
</reference>